<evidence type="ECO:0000256" key="3">
    <source>
        <dbReference type="ARBA" id="ARBA00022691"/>
    </source>
</evidence>
<comment type="similarity">
    <text evidence="5">Belongs to the autoinducer synthase family.</text>
</comment>
<evidence type="ECO:0000256" key="5">
    <source>
        <dbReference type="PROSITE-ProRule" id="PRU00533"/>
    </source>
</evidence>
<evidence type="ECO:0000313" key="6">
    <source>
        <dbReference type="EMBL" id="SDE82063.1"/>
    </source>
</evidence>
<evidence type="ECO:0000256" key="2">
    <source>
        <dbReference type="ARBA" id="ARBA00022679"/>
    </source>
</evidence>
<sequence>MNVTSMHRDLQTAVLRLPQTVRDWDLVAKFLAFRKEIFVDHKGWPIFHTDELEFDNYDGGFDPVYIVAHRGRDVVGGLRLKRTDGRFGSGSVTYSYMIRDAWLGLLPGLPQNLCAVEPPVSTSVWEMTRFVAAREPEVVEALLLAANDFLFTESADECLFLGSRAFPRLARMLGWDVQLMGEVVGNDDGKFVAFRCPVMDPATALTKCRGLDRLLGRGTSGMLPILS</sequence>
<name>A0A1G7G1T9_9RHOB</name>
<dbReference type="Gene3D" id="3.40.630.30">
    <property type="match status" value="1"/>
</dbReference>
<dbReference type="PANTHER" id="PTHR39322">
    <property type="entry name" value="ACYL-HOMOSERINE-LACTONE SYNTHASE"/>
    <property type="match status" value="1"/>
</dbReference>
<evidence type="ECO:0000256" key="1">
    <source>
        <dbReference type="ARBA" id="ARBA00022654"/>
    </source>
</evidence>
<protein>
    <submittedName>
        <fullName evidence="6">Acyl homoserine lactone synthase</fullName>
    </submittedName>
</protein>
<dbReference type="STRING" id="591205.SAMN05421538_11220"/>
<dbReference type="Proteomes" id="UP000199344">
    <property type="component" value="Unassembled WGS sequence"/>
</dbReference>
<dbReference type="EMBL" id="FNAH01000012">
    <property type="protein sequence ID" value="SDE82063.1"/>
    <property type="molecule type" value="Genomic_DNA"/>
</dbReference>
<accession>A0A1G7G1T9</accession>
<evidence type="ECO:0000313" key="7">
    <source>
        <dbReference type="Proteomes" id="UP000199344"/>
    </source>
</evidence>
<dbReference type="InterPro" id="IPR001690">
    <property type="entry name" value="Autoind_synthase"/>
</dbReference>
<dbReference type="SUPFAM" id="SSF55729">
    <property type="entry name" value="Acyl-CoA N-acyltransferases (Nat)"/>
    <property type="match status" value="1"/>
</dbReference>
<evidence type="ECO:0000256" key="4">
    <source>
        <dbReference type="ARBA" id="ARBA00022929"/>
    </source>
</evidence>
<dbReference type="GO" id="GO:0016740">
    <property type="term" value="F:transferase activity"/>
    <property type="evidence" value="ECO:0007669"/>
    <property type="project" value="UniProtKB-KW"/>
</dbReference>
<dbReference type="GO" id="GO:0007165">
    <property type="term" value="P:signal transduction"/>
    <property type="evidence" value="ECO:0007669"/>
    <property type="project" value="TreeGrafter"/>
</dbReference>
<organism evidence="6 7">
    <name type="scientific">Paracoccus isoporae</name>
    <dbReference type="NCBI Taxonomy" id="591205"/>
    <lineage>
        <taxon>Bacteria</taxon>
        <taxon>Pseudomonadati</taxon>
        <taxon>Pseudomonadota</taxon>
        <taxon>Alphaproteobacteria</taxon>
        <taxon>Rhodobacterales</taxon>
        <taxon>Paracoccaceae</taxon>
        <taxon>Paracoccus</taxon>
    </lineage>
</organism>
<keyword evidence="4 5" id="KW-0071">Autoinducer synthesis</keyword>
<dbReference type="AlphaFoldDB" id="A0A1G7G1T9"/>
<gene>
    <name evidence="6" type="ORF">SAMN05421538_11220</name>
</gene>
<proteinExistence type="inferred from homology"/>
<keyword evidence="2" id="KW-0808">Transferase</keyword>
<reference evidence="6 7" key="1">
    <citation type="submission" date="2016-10" db="EMBL/GenBank/DDBJ databases">
        <authorList>
            <person name="de Groot N.N."/>
        </authorList>
    </citation>
    <scope>NUCLEOTIDE SEQUENCE [LARGE SCALE GENOMIC DNA]</scope>
    <source>
        <strain evidence="6 7">DSM 22220</strain>
    </source>
</reference>
<keyword evidence="1 5" id="KW-0673">Quorum sensing</keyword>
<dbReference type="GO" id="GO:0009372">
    <property type="term" value="P:quorum sensing"/>
    <property type="evidence" value="ECO:0007669"/>
    <property type="project" value="UniProtKB-UniRule"/>
</dbReference>
<dbReference type="PROSITE" id="PS51187">
    <property type="entry name" value="AUTOINDUCER_SYNTH_2"/>
    <property type="match status" value="1"/>
</dbReference>
<keyword evidence="3" id="KW-0949">S-adenosyl-L-methionine</keyword>
<dbReference type="PANTHER" id="PTHR39322:SF1">
    <property type="entry name" value="ISOVALERYL-HOMOSERINE LACTONE SYNTHASE"/>
    <property type="match status" value="1"/>
</dbReference>
<keyword evidence="7" id="KW-1185">Reference proteome</keyword>
<dbReference type="Pfam" id="PF00765">
    <property type="entry name" value="Autoind_synth"/>
    <property type="match status" value="1"/>
</dbReference>
<dbReference type="InterPro" id="IPR016181">
    <property type="entry name" value="Acyl_CoA_acyltransferase"/>
</dbReference>